<feature type="domain" description="Anaphase-promoting complex subunit 4-like WD40" evidence="9">
    <location>
        <begin position="230"/>
        <end position="316"/>
    </location>
</feature>
<dbReference type="STRING" id="645134.A0A0L0HP13"/>
<dbReference type="PRINTS" id="PR00320">
    <property type="entry name" value="GPROTEINBRPT"/>
</dbReference>
<dbReference type="InterPro" id="IPR015943">
    <property type="entry name" value="WD40/YVTN_repeat-like_dom_sf"/>
</dbReference>
<dbReference type="InterPro" id="IPR001680">
    <property type="entry name" value="WD40_rpt"/>
</dbReference>
<dbReference type="Gene3D" id="1.20.960.30">
    <property type="match status" value="1"/>
</dbReference>
<evidence type="ECO:0000313" key="11">
    <source>
        <dbReference type="Proteomes" id="UP000053201"/>
    </source>
</evidence>
<dbReference type="OMA" id="KWNKCGN"/>
<keyword evidence="4" id="KW-0805">Transcription regulation</keyword>
<dbReference type="FunFam" id="1.20.960.30:FF:000003">
    <property type="entry name" value="Related to Nuclear receptor co-repressor/HDAC3 complex subunit TBLR1"/>
    <property type="match status" value="1"/>
</dbReference>
<dbReference type="EMBL" id="KQ257452">
    <property type="protein sequence ID" value="KND02690.1"/>
    <property type="molecule type" value="Genomic_DNA"/>
</dbReference>
<dbReference type="PROSITE" id="PS50082">
    <property type="entry name" value="WD_REPEATS_2"/>
    <property type="match status" value="6"/>
</dbReference>
<dbReference type="PROSITE" id="PS50896">
    <property type="entry name" value="LISH"/>
    <property type="match status" value="1"/>
</dbReference>
<evidence type="ECO:0000256" key="6">
    <source>
        <dbReference type="ARBA" id="ARBA00023242"/>
    </source>
</evidence>
<feature type="region of interest" description="Disordered" evidence="8">
    <location>
        <begin position="89"/>
        <end position="149"/>
    </location>
</feature>
<dbReference type="InterPro" id="IPR020472">
    <property type="entry name" value="WD40_PAC1"/>
</dbReference>
<keyword evidence="2 7" id="KW-0853">WD repeat</keyword>
<dbReference type="Pfam" id="PF12894">
    <property type="entry name" value="ANAPC4_WD40"/>
    <property type="match status" value="1"/>
</dbReference>
<feature type="repeat" description="WD" evidence="7">
    <location>
        <begin position="220"/>
        <end position="251"/>
    </location>
</feature>
<dbReference type="GO" id="GO:0006357">
    <property type="term" value="P:regulation of transcription by RNA polymerase II"/>
    <property type="evidence" value="ECO:0007669"/>
    <property type="project" value="TreeGrafter"/>
</dbReference>
<dbReference type="SMART" id="SM00667">
    <property type="entry name" value="LisH"/>
    <property type="match status" value="1"/>
</dbReference>
<dbReference type="InterPro" id="IPR024977">
    <property type="entry name" value="Apc4-like_WD40_dom"/>
</dbReference>
<dbReference type="OrthoDB" id="1367865at2759"/>
<evidence type="ECO:0000256" key="5">
    <source>
        <dbReference type="ARBA" id="ARBA00023163"/>
    </source>
</evidence>
<evidence type="ECO:0000256" key="8">
    <source>
        <dbReference type="SAM" id="MobiDB-lite"/>
    </source>
</evidence>
<protein>
    <recommendedName>
        <fullName evidence="9">Anaphase-promoting complex subunit 4-like WD40 domain-containing protein</fullName>
    </recommendedName>
</protein>
<dbReference type="AlphaFoldDB" id="A0A0L0HP13"/>
<organism evidence="10 11">
    <name type="scientific">Spizellomyces punctatus (strain DAOM BR117)</name>
    <dbReference type="NCBI Taxonomy" id="645134"/>
    <lineage>
        <taxon>Eukaryota</taxon>
        <taxon>Fungi</taxon>
        <taxon>Fungi incertae sedis</taxon>
        <taxon>Chytridiomycota</taxon>
        <taxon>Chytridiomycota incertae sedis</taxon>
        <taxon>Chytridiomycetes</taxon>
        <taxon>Spizellomycetales</taxon>
        <taxon>Spizellomycetaceae</taxon>
        <taxon>Spizellomyces</taxon>
    </lineage>
</organism>
<proteinExistence type="predicted"/>
<dbReference type="FunFam" id="2.130.10.10:FF:000218">
    <property type="entry name" value="WD40 repeat-containing protein HOS15"/>
    <property type="match status" value="1"/>
</dbReference>
<feature type="repeat" description="WD" evidence="7">
    <location>
        <begin position="163"/>
        <end position="205"/>
    </location>
</feature>
<dbReference type="GO" id="GO:0003714">
    <property type="term" value="F:transcription corepressor activity"/>
    <property type="evidence" value="ECO:0007669"/>
    <property type="project" value="InterPro"/>
</dbReference>
<dbReference type="GeneID" id="27685414"/>
<dbReference type="PROSITE" id="PS00678">
    <property type="entry name" value="WD_REPEATS_1"/>
    <property type="match status" value="2"/>
</dbReference>
<dbReference type="PROSITE" id="PS50294">
    <property type="entry name" value="WD_REPEATS_REGION"/>
    <property type="match status" value="4"/>
</dbReference>
<comment type="subcellular location">
    <subcellularLocation>
        <location evidence="1">Nucleus</location>
    </subcellularLocation>
</comment>
<dbReference type="PANTHER" id="PTHR22846:SF2">
    <property type="entry name" value="F-BOX-LIKE_WD REPEAT-CONTAINING PROTEIN EBI"/>
    <property type="match status" value="1"/>
</dbReference>
<evidence type="ECO:0000256" key="1">
    <source>
        <dbReference type="ARBA" id="ARBA00004123"/>
    </source>
</evidence>
<evidence type="ECO:0000256" key="2">
    <source>
        <dbReference type="ARBA" id="ARBA00022574"/>
    </source>
</evidence>
<dbReference type="InterPro" id="IPR045183">
    <property type="entry name" value="Ebi-like"/>
</dbReference>
<dbReference type="RefSeq" id="XP_016610729.1">
    <property type="nucleotide sequence ID" value="XM_016750089.1"/>
</dbReference>
<evidence type="ECO:0000256" key="7">
    <source>
        <dbReference type="PROSITE-ProRule" id="PRU00221"/>
    </source>
</evidence>
<dbReference type="Gene3D" id="2.130.10.10">
    <property type="entry name" value="YVTN repeat-like/Quinoprotein amine dehydrogenase"/>
    <property type="match status" value="1"/>
</dbReference>
<feature type="repeat" description="WD" evidence="7">
    <location>
        <begin position="385"/>
        <end position="428"/>
    </location>
</feature>
<dbReference type="CDD" id="cd00200">
    <property type="entry name" value="WD40"/>
    <property type="match status" value="1"/>
</dbReference>
<dbReference type="PANTHER" id="PTHR22846">
    <property type="entry name" value="WD40 REPEAT PROTEIN"/>
    <property type="match status" value="1"/>
</dbReference>
<dbReference type="SUPFAM" id="SSF50978">
    <property type="entry name" value="WD40 repeat-like"/>
    <property type="match status" value="2"/>
</dbReference>
<evidence type="ECO:0000259" key="9">
    <source>
        <dbReference type="Pfam" id="PF12894"/>
    </source>
</evidence>
<accession>A0A0L0HP13</accession>
<feature type="repeat" description="WD" evidence="7">
    <location>
        <begin position="429"/>
        <end position="470"/>
    </location>
</feature>
<dbReference type="InterPro" id="IPR006594">
    <property type="entry name" value="LisH"/>
</dbReference>
<dbReference type="InParanoid" id="A0A0L0HP13"/>
<feature type="repeat" description="WD" evidence="7">
    <location>
        <begin position="343"/>
        <end position="384"/>
    </location>
</feature>
<evidence type="ECO:0000256" key="4">
    <source>
        <dbReference type="ARBA" id="ARBA00023015"/>
    </source>
</evidence>
<feature type="compositionally biased region" description="Basic and acidic residues" evidence="8">
    <location>
        <begin position="89"/>
        <end position="133"/>
    </location>
</feature>
<dbReference type="VEuPathDB" id="FungiDB:SPPG_01776"/>
<sequence>MITSDEVNYLVYRYLAESGFTHSAFAFQHESALYKRTVKGSHVRPGSLVNLLQKGLQYAEIECHVNEDGTERKCIAPFTLLEQHECAFEVSDKQEGRPSKRARKEEALTNKKDRKDERKQSKPEREKKSRRESLVASTTLETSDAMDVIEDDNTNADELPVSMLSSSETVVRCSWNPGKPSLIASGSKDGVVRLWQVPSNATQDATQSDRVMDLPMGTAVVGISIGISALEWAPSGAMLAAGTVDGRTLVWTRSGELKFSEKQHEGAVFSLAWNTCGSLIATGSLDKTSVIWDVASGQVRQRFDFHEGPVLSADWVDDVTFATSSSDSQIYVCRLGDIEPLKQFSHKSDVNKVLWDPSRKYLASCSDDGTAKIWTMDSNEALWVAKGHEKEIVTCQWCPNSDQLVLATAGFDRTVRLWDVAKQECLHTFRNHNSEILSADFNPDASLLASASSDGVVNIWSLQDWSLVKQYHGDKGEDVDVQAKWNTLGNKLALICGNRAVAILHLPQIV</sequence>
<dbReference type="InterPro" id="IPR036322">
    <property type="entry name" value="WD40_repeat_dom_sf"/>
</dbReference>
<keyword evidence="5" id="KW-0804">Transcription</keyword>
<dbReference type="SMART" id="SM00320">
    <property type="entry name" value="WD40"/>
    <property type="match status" value="7"/>
</dbReference>
<dbReference type="Pfam" id="PF08513">
    <property type="entry name" value="LisH"/>
    <property type="match status" value="1"/>
</dbReference>
<dbReference type="InterPro" id="IPR019775">
    <property type="entry name" value="WD40_repeat_CS"/>
</dbReference>
<reference evidence="10 11" key="1">
    <citation type="submission" date="2009-08" db="EMBL/GenBank/DDBJ databases">
        <title>The Genome Sequence of Spizellomyces punctatus strain DAOM BR117.</title>
        <authorList>
            <consortium name="The Broad Institute Genome Sequencing Platform"/>
            <person name="Russ C."/>
            <person name="Cuomo C."/>
            <person name="Shea T."/>
            <person name="Young S.K."/>
            <person name="Zeng Q."/>
            <person name="Koehrsen M."/>
            <person name="Haas B."/>
            <person name="Borodovsky M."/>
            <person name="Guigo R."/>
            <person name="Alvarado L."/>
            <person name="Berlin A."/>
            <person name="Bochicchio J."/>
            <person name="Borenstein D."/>
            <person name="Chapman S."/>
            <person name="Chen Z."/>
            <person name="Engels R."/>
            <person name="Freedman E."/>
            <person name="Gellesch M."/>
            <person name="Goldberg J."/>
            <person name="Griggs A."/>
            <person name="Gujja S."/>
            <person name="Heiman D."/>
            <person name="Hepburn T."/>
            <person name="Howarth C."/>
            <person name="Jen D."/>
            <person name="Larson L."/>
            <person name="Lewis B."/>
            <person name="Mehta T."/>
            <person name="Park D."/>
            <person name="Pearson M."/>
            <person name="Roberts A."/>
            <person name="Saif S."/>
            <person name="Shenoy N."/>
            <person name="Sisk P."/>
            <person name="Stolte C."/>
            <person name="Sykes S."/>
            <person name="Thomson T."/>
            <person name="Walk T."/>
            <person name="White J."/>
            <person name="Yandava C."/>
            <person name="Burger G."/>
            <person name="Gray M.W."/>
            <person name="Holland P.W.H."/>
            <person name="King N."/>
            <person name="Lang F.B.F."/>
            <person name="Roger A.J."/>
            <person name="Ruiz-Trillo I."/>
            <person name="Lander E."/>
            <person name="Nusbaum C."/>
        </authorList>
    </citation>
    <scope>NUCLEOTIDE SEQUENCE [LARGE SCALE GENOMIC DNA]</scope>
    <source>
        <strain evidence="10 11">DAOM BR117</strain>
    </source>
</reference>
<gene>
    <name evidence="10" type="ORF">SPPG_01776</name>
</gene>
<keyword evidence="11" id="KW-1185">Reference proteome</keyword>
<keyword evidence="3" id="KW-0677">Repeat</keyword>
<keyword evidence="6" id="KW-0539">Nucleus</keyword>
<evidence type="ECO:0000256" key="3">
    <source>
        <dbReference type="ARBA" id="ARBA00022737"/>
    </source>
</evidence>
<dbReference type="Pfam" id="PF00400">
    <property type="entry name" value="WD40"/>
    <property type="match status" value="4"/>
</dbReference>
<dbReference type="GO" id="GO:0034967">
    <property type="term" value="C:Set3 complex"/>
    <property type="evidence" value="ECO:0007669"/>
    <property type="project" value="TreeGrafter"/>
</dbReference>
<dbReference type="Proteomes" id="UP000053201">
    <property type="component" value="Unassembled WGS sequence"/>
</dbReference>
<dbReference type="eggNOG" id="KOG0273">
    <property type="taxonomic scope" value="Eukaryota"/>
</dbReference>
<evidence type="ECO:0000313" key="10">
    <source>
        <dbReference type="EMBL" id="KND02690.1"/>
    </source>
</evidence>
<feature type="repeat" description="WD" evidence="7">
    <location>
        <begin position="261"/>
        <end position="302"/>
    </location>
</feature>
<name>A0A0L0HP13_SPIPD</name>